<proteinExistence type="predicted"/>
<reference evidence="2 3" key="1">
    <citation type="journal article" date="2019" name="Genome Biol. Evol.">
        <title>Insights into the evolution of the New World diploid cottons (Gossypium, subgenus Houzingenia) based on genome sequencing.</title>
        <authorList>
            <person name="Grover C.E."/>
            <person name="Arick M.A. 2nd"/>
            <person name="Thrash A."/>
            <person name="Conover J.L."/>
            <person name="Sanders W.S."/>
            <person name="Peterson D.G."/>
            <person name="Frelichowski J.E."/>
            <person name="Scheffler J.A."/>
            <person name="Scheffler B.E."/>
            <person name="Wendel J.F."/>
        </authorList>
    </citation>
    <scope>NUCLEOTIDE SEQUENCE [LARGE SCALE GENOMIC DNA]</scope>
    <source>
        <strain evidence="2">6</strain>
        <tissue evidence="2">Leaf</tissue>
    </source>
</reference>
<sequence length="75" mass="8960">MHGTSKQEYMGKGQYKNHSQAHQSSLTNIAKQTGPFSLYMRHFFHSFNRFKILVKVLQNMERIKIDFLIHSIYRD</sequence>
<feature type="region of interest" description="Disordered" evidence="1">
    <location>
        <begin position="1"/>
        <end position="26"/>
    </location>
</feature>
<gene>
    <name evidence="2" type="ORF">Goarm_018005</name>
</gene>
<organism evidence="2 3">
    <name type="scientific">Gossypium armourianum</name>
    <dbReference type="NCBI Taxonomy" id="34283"/>
    <lineage>
        <taxon>Eukaryota</taxon>
        <taxon>Viridiplantae</taxon>
        <taxon>Streptophyta</taxon>
        <taxon>Embryophyta</taxon>
        <taxon>Tracheophyta</taxon>
        <taxon>Spermatophyta</taxon>
        <taxon>Magnoliopsida</taxon>
        <taxon>eudicotyledons</taxon>
        <taxon>Gunneridae</taxon>
        <taxon>Pentapetalae</taxon>
        <taxon>rosids</taxon>
        <taxon>malvids</taxon>
        <taxon>Malvales</taxon>
        <taxon>Malvaceae</taxon>
        <taxon>Malvoideae</taxon>
        <taxon>Gossypium</taxon>
    </lineage>
</organism>
<dbReference type="EMBL" id="JABFAE010000001">
    <property type="protein sequence ID" value="MBA0821129.1"/>
    <property type="molecule type" value="Genomic_DNA"/>
</dbReference>
<dbReference type="AlphaFoldDB" id="A0A7J9IG49"/>
<name>A0A7J9IG49_9ROSI</name>
<dbReference type="Proteomes" id="UP000593575">
    <property type="component" value="Unassembled WGS sequence"/>
</dbReference>
<comment type="caution">
    <text evidence="2">The sequence shown here is derived from an EMBL/GenBank/DDBJ whole genome shotgun (WGS) entry which is preliminary data.</text>
</comment>
<feature type="compositionally biased region" description="Polar residues" evidence="1">
    <location>
        <begin position="16"/>
        <end position="26"/>
    </location>
</feature>
<keyword evidence="3" id="KW-1185">Reference proteome</keyword>
<evidence type="ECO:0000313" key="2">
    <source>
        <dbReference type="EMBL" id="MBA0821129.1"/>
    </source>
</evidence>
<evidence type="ECO:0000256" key="1">
    <source>
        <dbReference type="SAM" id="MobiDB-lite"/>
    </source>
</evidence>
<protein>
    <submittedName>
        <fullName evidence="2">Uncharacterized protein</fullName>
    </submittedName>
</protein>
<evidence type="ECO:0000313" key="3">
    <source>
        <dbReference type="Proteomes" id="UP000593575"/>
    </source>
</evidence>
<accession>A0A7J9IG49</accession>